<gene>
    <name evidence="1" type="ORF">SMC5_10130</name>
</gene>
<name>A0A398CX30_9BACT</name>
<reference evidence="1 2" key="1">
    <citation type="submission" date="2018-09" db="EMBL/GenBank/DDBJ databases">
        <title>Discovery and Ecogenomic Context for Candidatus Cryosericales, a Global Caldiserica Order Active in Thawing Permafrost.</title>
        <authorList>
            <person name="Martinez M.A."/>
            <person name="Woodcroft B.J."/>
            <person name="Ignacio Espinoza J.C."/>
            <person name="Zayed A."/>
            <person name="Singleton C.M."/>
            <person name="Boyd J."/>
            <person name="Li Y.-F."/>
            <person name="Purvine S."/>
            <person name="Maughan H."/>
            <person name="Hodgkins S.B."/>
            <person name="Anderson D."/>
            <person name="Sederholm M."/>
            <person name="Temperton B."/>
            <person name="Saleska S.R."/>
            <person name="Tyson G.W."/>
            <person name="Rich V.I."/>
        </authorList>
    </citation>
    <scope>NUCLEOTIDE SEQUENCE [LARGE SCALE GENOMIC DNA]</scope>
    <source>
        <strain evidence="1 2">SMC5</strain>
    </source>
</reference>
<evidence type="ECO:0000313" key="2">
    <source>
        <dbReference type="Proteomes" id="UP000266489"/>
    </source>
</evidence>
<organism evidence="1 2">
    <name type="scientific">Candidatus Cryosericum odellii</name>
    <dbReference type="NCBI Taxonomy" id="2290917"/>
    <lineage>
        <taxon>Bacteria</taxon>
        <taxon>Pseudomonadati</taxon>
        <taxon>Caldisericota/Cryosericota group</taxon>
        <taxon>Candidatus Cryosericota</taxon>
        <taxon>Candidatus Cryosericia</taxon>
        <taxon>Candidatus Cryosericales</taxon>
        <taxon>Candidatus Cryosericaceae</taxon>
        <taxon>Candidatus Cryosericum</taxon>
    </lineage>
</organism>
<dbReference type="Proteomes" id="UP000266489">
    <property type="component" value="Unassembled WGS sequence"/>
</dbReference>
<comment type="caution">
    <text evidence="1">The sequence shown here is derived from an EMBL/GenBank/DDBJ whole genome shotgun (WGS) entry which is preliminary data.</text>
</comment>
<evidence type="ECO:0000313" key="1">
    <source>
        <dbReference type="EMBL" id="RIE07215.1"/>
    </source>
</evidence>
<dbReference type="EMBL" id="QXIU01000254">
    <property type="protein sequence ID" value="RIE07215.1"/>
    <property type="molecule type" value="Genomic_DNA"/>
</dbReference>
<accession>A0A398CX30</accession>
<sequence length="87" mass="9274">MQLCLVLACVFLDQPDDLGEVDVIGFGSLKRGNVVGTPAATRLHGVLQLPELPLVVQAEVRQLLLGRSAGGVIADLISQLRIIAVFR</sequence>
<dbReference type="AlphaFoldDB" id="A0A398CX30"/>
<proteinExistence type="predicted"/>
<protein>
    <submittedName>
        <fullName evidence="1">Uncharacterized protein</fullName>
    </submittedName>
</protein>